<dbReference type="Gene3D" id="1.10.1330.10">
    <property type="entry name" value="Dockerin domain"/>
    <property type="match status" value="1"/>
</dbReference>
<protein>
    <recommendedName>
        <fullName evidence="1">Dockerin domain-containing protein</fullName>
    </recommendedName>
</protein>
<gene>
    <name evidence="2" type="ORF">ANIMEMIM_00233</name>
</gene>
<sequence>MFLYDWCAVVNLHGDVNHDCAITPTDAAIVLGMAVRGKYDANADVSGDGKVTSLDALMILQAAVGAMDLS</sequence>
<accession>A0A811T3Y6</accession>
<comment type="caution">
    <text evidence="2">The sequence shown here is derived from an EMBL/GenBank/DDBJ whole genome shotgun (WGS) entry which is preliminary data.</text>
</comment>
<dbReference type="SUPFAM" id="SSF63446">
    <property type="entry name" value="Type I dockerin domain"/>
    <property type="match status" value="1"/>
</dbReference>
<feature type="domain" description="Dockerin" evidence="1">
    <location>
        <begin position="9"/>
        <end position="70"/>
    </location>
</feature>
<dbReference type="Proteomes" id="UP000637195">
    <property type="component" value="Unassembled WGS sequence"/>
</dbReference>
<dbReference type="InterPro" id="IPR016134">
    <property type="entry name" value="Dockerin_dom"/>
</dbReference>
<dbReference type="GO" id="GO:0000272">
    <property type="term" value="P:polysaccharide catabolic process"/>
    <property type="evidence" value="ECO:0007669"/>
    <property type="project" value="InterPro"/>
</dbReference>
<dbReference type="Pfam" id="PF00404">
    <property type="entry name" value="Dockerin_1"/>
    <property type="match status" value="1"/>
</dbReference>
<evidence type="ECO:0000259" key="1">
    <source>
        <dbReference type="PROSITE" id="PS51766"/>
    </source>
</evidence>
<evidence type="ECO:0000313" key="2">
    <source>
        <dbReference type="EMBL" id="CAD6491864.1"/>
    </source>
</evidence>
<dbReference type="EMBL" id="CAJHIM010000016">
    <property type="protein sequence ID" value="CAD6491864.1"/>
    <property type="molecule type" value="Genomic_DNA"/>
</dbReference>
<dbReference type="InterPro" id="IPR036439">
    <property type="entry name" value="Dockerin_dom_sf"/>
</dbReference>
<dbReference type="GO" id="GO:0004553">
    <property type="term" value="F:hydrolase activity, hydrolyzing O-glycosyl compounds"/>
    <property type="evidence" value="ECO:0007669"/>
    <property type="project" value="InterPro"/>
</dbReference>
<dbReference type="PROSITE" id="PS51766">
    <property type="entry name" value="DOCKERIN"/>
    <property type="match status" value="1"/>
</dbReference>
<evidence type="ECO:0000313" key="3">
    <source>
        <dbReference type="Proteomes" id="UP000637195"/>
    </source>
</evidence>
<reference evidence="2" key="1">
    <citation type="submission" date="2020-10" db="EMBL/GenBank/DDBJ databases">
        <authorList>
            <person name="Hahn C.J."/>
            <person name="Laso-Perez R."/>
            <person name="Vulcano F."/>
            <person name="Vaziourakis K.-M."/>
            <person name="Stokke R."/>
            <person name="Steen I.H."/>
            <person name="Teske A."/>
            <person name="Boetius A."/>
            <person name="Liebeke M."/>
            <person name="Amann R."/>
            <person name="Knittel K."/>
        </authorList>
    </citation>
    <scope>NUCLEOTIDE SEQUENCE</scope>
    <source>
        <strain evidence="2">Gfbio:e3339647-f889-4370-9287-4fb5cb688e4c:AG393N10_GoMArc1</strain>
    </source>
</reference>
<name>A0A811T3Y6_9EURY</name>
<dbReference type="AlphaFoldDB" id="A0A811T3Y6"/>
<organism evidence="2 3">
    <name type="scientific">Candidatus Argoarchaeum ethanivorans</name>
    <dbReference type="NCBI Taxonomy" id="2608793"/>
    <lineage>
        <taxon>Archaea</taxon>
        <taxon>Methanobacteriati</taxon>
        <taxon>Methanobacteriota</taxon>
        <taxon>Stenosarchaea group</taxon>
        <taxon>Methanomicrobia</taxon>
        <taxon>Methanosarcinales</taxon>
        <taxon>Methanosarcinales incertae sedis</taxon>
        <taxon>GOM Arc I cluster</taxon>
        <taxon>Candidatus Argoarchaeum</taxon>
    </lineage>
</organism>
<proteinExistence type="predicted"/>
<dbReference type="InterPro" id="IPR002105">
    <property type="entry name" value="Dockerin_1_rpt"/>
</dbReference>